<keyword evidence="1" id="KW-0732">Signal</keyword>
<comment type="caution">
    <text evidence="2">The sequence shown here is derived from an EMBL/GenBank/DDBJ whole genome shotgun (WGS) entry which is preliminary data.</text>
</comment>
<dbReference type="PANTHER" id="PTHR39335">
    <property type="entry name" value="BLL4220 PROTEIN"/>
    <property type="match status" value="1"/>
</dbReference>
<evidence type="ECO:0000313" key="2">
    <source>
        <dbReference type="EMBL" id="MBB2995837.1"/>
    </source>
</evidence>
<dbReference type="GO" id="GO:0043448">
    <property type="term" value="P:alkane catabolic process"/>
    <property type="evidence" value="ECO:0007669"/>
    <property type="project" value="TreeGrafter"/>
</dbReference>
<dbReference type="InterPro" id="IPR005297">
    <property type="entry name" value="Lipoprotein_repeat"/>
</dbReference>
<dbReference type="PANTHER" id="PTHR39335:SF1">
    <property type="entry name" value="BLL4220 PROTEIN"/>
    <property type="match status" value="1"/>
</dbReference>
<accession>A0A839QJ59</accession>
<keyword evidence="3" id="KW-1185">Reference proteome</keyword>
<proteinExistence type="predicted"/>
<evidence type="ECO:0000313" key="3">
    <source>
        <dbReference type="Proteomes" id="UP000523000"/>
    </source>
</evidence>
<dbReference type="EMBL" id="JACHVS010000001">
    <property type="protein sequence ID" value="MBB2995837.1"/>
    <property type="molecule type" value="Genomic_DNA"/>
</dbReference>
<dbReference type="Proteomes" id="UP000523000">
    <property type="component" value="Unassembled WGS sequence"/>
</dbReference>
<feature type="chain" id="PRO_5039258971" evidence="1">
    <location>
        <begin position="22"/>
        <end position="167"/>
    </location>
</feature>
<evidence type="ECO:0000256" key="1">
    <source>
        <dbReference type="SAM" id="SignalP"/>
    </source>
</evidence>
<keyword evidence="2" id="KW-0449">Lipoprotein</keyword>
<gene>
    <name evidence="2" type="ORF">E9229_002028</name>
</gene>
<dbReference type="Pfam" id="PF03640">
    <property type="entry name" value="Lipoprotein_15"/>
    <property type="match status" value="2"/>
</dbReference>
<feature type="signal peptide" evidence="1">
    <location>
        <begin position="1"/>
        <end position="21"/>
    </location>
</feature>
<dbReference type="AlphaFoldDB" id="A0A839QJ59"/>
<protein>
    <submittedName>
        <fullName evidence="2">Putative lipoprotein with Yx(FWY)xxD motif</fullName>
    </submittedName>
</protein>
<reference evidence="2 3" key="1">
    <citation type="submission" date="2020-08" db="EMBL/GenBank/DDBJ databases">
        <title>Sequencing the genomes of 1000 actinobacteria strains.</title>
        <authorList>
            <person name="Klenk H.-P."/>
        </authorList>
    </citation>
    <scope>NUCLEOTIDE SEQUENCE [LARGE SCALE GENOMIC DNA]</scope>
    <source>
        <strain evidence="2 3">DSM 22826</strain>
    </source>
</reference>
<sequence length="167" mass="16349">MAAVGLAAAALLTGCSSNGTTTPTTSAPVTTVPGDSGGYGATPGATAPSTAAVDLKTATSSLGPIVVDGNGMSLYFYTKDPKGTATSACTGGCLEIWPVALASGSTPKVDGVTGTVSTIKTPDGKEQLTLNGMPLYSYAQDAKPGDILGQGVGGVWYLASPDGAMIK</sequence>
<name>A0A839QJ59_9MICC</name>
<organism evidence="2 3">
    <name type="scientific">Paeniglutamicibacter cryotolerans</name>
    <dbReference type="NCBI Taxonomy" id="670079"/>
    <lineage>
        <taxon>Bacteria</taxon>
        <taxon>Bacillati</taxon>
        <taxon>Actinomycetota</taxon>
        <taxon>Actinomycetes</taxon>
        <taxon>Micrococcales</taxon>
        <taxon>Micrococcaceae</taxon>
        <taxon>Paeniglutamicibacter</taxon>
    </lineage>
</organism>
<dbReference type="RefSeq" id="WP_183511994.1">
    <property type="nucleotide sequence ID" value="NZ_BAABGK010000042.1"/>
</dbReference>